<organism evidence="1 2">
    <name type="scientific">Simkania negevensis (strain ATCC VR-1471 / DSM 27360 / Z)</name>
    <dbReference type="NCBI Taxonomy" id="331113"/>
    <lineage>
        <taxon>Bacteria</taxon>
        <taxon>Pseudomonadati</taxon>
        <taxon>Chlamydiota</taxon>
        <taxon>Chlamydiia</taxon>
        <taxon>Parachlamydiales</taxon>
        <taxon>Simkaniaceae</taxon>
        <taxon>Simkania</taxon>
    </lineage>
</organism>
<protein>
    <submittedName>
        <fullName evidence="1">Uncharacterized protein</fullName>
    </submittedName>
</protein>
<dbReference type="Proteomes" id="UP000000496">
    <property type="component" value="Chromosome gsn.131"/>
</dbReference>
<dbReference type="EMBL" id="FR872582">
    <property type="protein sequence ID" value="CCB89866.1"/>
    <property type="molecule type" value="Genomic_DNA"/>
</dbReference>
<gene>
    <name evidence="1" type="ordered locus">SNE_A19890</name>
</gene>
<dbReference type="KEGG" id="sng:SNE_A19890"/>
<keyword evidence="2" id="KW-1185">Reference proteome</keyword>
<sequence length="67" mass="7805">MSNLNSGCISLILRDFSLSSQPFCLEKDRLALPIVKNTENLRELSLLRLSKINREFRLVIFPLFPRK</sequence>
<dbReference type="AlphaFoldDB" id="F8L3K7"/>
<reference key="1">
    <citation type="journal article" date="2011" name="Mol. Biol. Evol.">
        <title>Unity in variety -- the pan-genome of the Chlamydiae.</title>
        <authorList>
            <person name="Collingro A."/>
            <person name="Tischler P."/>
            <person name="Weinmaier T."/>
            <person name="Penz T."/>
            <person name="Heinz E."/>
            <person name="Brunham R.C."/>
            <person name="Read T.D."/>
            <person name="Bavoil P.M."/>
            <person name="Sachse K."/>
            <person name="Kahane S."/>
            <person name="Friedman M.G."/>
            <person name="Rattei T."/>
            <person name="Myers G.S.A."/>
            <person name="Horn M."/>
        </authorList>
    </citation>
    <scope>NUCLEOTIDE SEQUENCE</scope>
    <source>
        <strain>Z</strain>
    </source>
</reference>
<evidence type="ECO:0000313" key="2">
    <source>
        <dbReference type="Proteomes" id="UP000000496"/>
    </source>
</evidence>
<reference evidence="1 2" key="2">
    <citation type="journal article" date="2011" name="Mol. Biol. Evol.">
        <title>Unity in variety--the pan-genome of the Chlamydiae.</title>
        <authorList>
            <person name="Collingro A."/>
            <person name="Tischler P."/>
            <person name="Weinmaier T."/>
            <person name="Penz T."/>
            <person name="Heinz E."/>
            <person name="Brunham R.C."/>
            <person name="Read T.D."/>
            <person name="Bavoil P.M."/>
            <person name="Sachse K."/>
            <person name="Kahane S."/>
            <person name="Friedman M.G."/>
            <person name="Rattei T."/>
            <person name="Myers G.S."/>
            <person name="Horn M."/>
        </authorList>
    </citation>
    <scope>NUCLEOTIDE SEQUENCE [LARGE SCALE GENOMIC DNA]</scope>
    <source>
        <strain evidence="2">ATCC VR-1471 / Z</strain>
    </source>
</reference>
<dbReference type="eggNOG" id="COG2226">
    <property type="taxonomic scope" value="Bacteria"/>
</dbReference>
<evidence type="ECO:0000313" key="1">
    <source>
        <dbReference type="EMBL" id="CCB89866.1"/>
    </source>
</evidence>
<proteinExistence type="predicted"/>
<dbReference type="HOGENOM" id="CLU_2865406_0_0_0"/>
<accession>F8L3K7</accession>
<name>F8L3K7_SIMNZ</name>